<keyword evidence="2" id="KW-0472">Membrane</keyword>
<gene>
    <name evidence="3" type="ORF">AA314_00245</name>
    <name evidence="4" type="ORF">ATI61_10619</name>
</gene>
<reference evidence="4 6" key="2">
    <citation type="submission" date="2018-08" db="EMBL/GenBank/DDBJ databases">
        <title>Genomic Encyclopedia of Archaeal and Bacterial Type Strains, Phase II (KMG-II): from individual species to whole genera.</title>
        <authorList>
            <person name="Goeker M."/>
        </authorList>
    </citation>
    <scope>NUCLEOTIDE SEQUENCE [LARGE SCALE GENOMIC DNA]</scope>
    <source>
        <strain evidence="4 6">DSM 2261</strain>
    </source>
</reference>
<dbReference type="Proteomes" id="UP000256345">
    <property type="component" value="Unassembled WGS sequence"/>
</dbReference>
<dbReference type="PANTHER" id="PTHR34856:SF2">
    <property type="entry name" value="PROTEIN NRFD"/>
    <property type="match status" value="1"/>
</dbReference>
<accession>A0AAC8Q090</accession>
<dbReference type="GO" id="GO:0005886">
    <property type="term" value="C:plasma membrane"/>
    <property type="evidence" value="ECO:0007669"/>
    <property type="project" value="TreeGrafter"/>
</dbReference>
<evidence type="ECO:0000256" key="1">
    <source>
        <dbReference type="SAM" id="MobiDB-lite"/>
    </source>
</evidence>
<evidence type="ECO:0000313" key="3">
    <source>
        <dbReference type="EMBL" id="AKI98618.1"/>
    </source>
</evidence>
<evidence type="ECO:0000313" key="4">
    <source>
        <dbReference type="EMBL" id="REG30550.1"/>
    </source>
</evidence>
<dbReference type="AlphaFoldDB" id="A0AAC8Q090"/>
<feature type="transmembrane region" description="Helical" evidence="2">
    <location>
        <begin position="153"/>
        <end position="173"/>
    </location>
</feature>
<feature type="region of interest" description="Disordered" evidence="1">
    <location>
        <begin position="1"/>
        <end position="60"/>
    </location>
</feature>
<feature type="region of interest" description="Disordered" evidence="1">
    <location>
        <begin position="340"/>
        <end position="401"/>
    </location>
</feature>
<dbReference type="RefSeq" id="WP_063796844.1">
    <property type="nucleotide sequence ID" value="NZ_CP011509.1"/>
</dbReference>
<evidence type="ECO:0000313" key="6">
    <source>
        <dbReference type="Proteomes" id="UP000256345"/>
    </source>
</evidence>
<dbReference type="InterPro" id="IPR032796">
    <property type="entry name" value="NrfD_2"/>
</dbReference>
<protein>
    <submittedName>
        <fullName evidence="3">Formate dehydrogenase O putative subunit</fullName>
    </submittedName>
    <submittedName>
        <fullName evidence="4">Formate-dependent nitrite reductase membrane component NrfD</fullName>
    </submittedName>
</protein>
<evidence type="ECO:0000256" key="2">
    <source>
        <dbReference type="SAM" id="Phobius"/>
    </source>
</evidence>
<name>A0AAC8Q090_9BACT</name>
<keyword evidence="6" id="KW-1185">Reference proteome</keyword>
<dbReference type="Pfam" id="PF14589">
    <property type="entry name" value="NrfD_2"/>
    <property type="match status" value="1"/>
</dbReference>
<feature type="compositionally biased region" description="Basic and acidic residues" evidence="1">
    <location>
        <begin position="379"/>
        <end position="388"/>
    </location>
</feature>
<dbReference type="KEGG" id="age:AA314_00245"/>
<dbReference type="Gene3D" id="1.20.1630.10">
    <property type="entry name" value="Formate dehydrogenase/DMSO reductase domain"/>
    <property type="match status" value="1"/>
</dbReference>
<evidence type="ECO:0000313" key="5">
    <source>
        <dbReference type="Proteomes" id="UP000035579"/>
    </source>
</evidence>
<dbReference type="EMBL" id="CP011509">
    <property type="protein sequence ID" value="AKI98618.1"/>
    <property type="molecule type" value="Genomic_DNA"/>
</dbReference>
<organism evidence="3 5">
    <name type="scientific">Archangium gephyra</name>
    <dbReference type="NCBI Taxonomy" id="48"/>
    <lineage>
        <taxon>Bacteria</taxon>
        <taxon>Pseudomonadati</taxon>
        <taxon>Myxococcota</taxon>
        <taxon>Myxococcia</taxon>
        <taxon>Myxococcales</taxon>
        <taxon>Cystobacterineae</taxon>
        <taxon>Archangiaceae</taxon>
        <taxon>Archangium</taxon>
    </lineage>
</organism>
<feature type="transmembrane region" description="Helical" evidence="2">
    <location>
        <begin position="185"/>
        <end position="209"/>
    </location>
</feature>
<keyword evidence="2" id="KW-1133">Transmembrane helix</keyword>
<feature type="compositionally biased region" description="Basic and acidic residues" evidence="1">
    <location>
        <begin position="1"/>
        <end position="22"/>
    </location>
</feature>
<dbReference type="EMBL" id="QUMU01000006">
    <property type="protein sequence ID" value="REG30550.1"/>
    <property type="molecule type" value="Genomic_DNA"/>
</dbReference>
<dbReference type="InterPro" id="IPR052049">
    <property type="entry name" value="Electron_transfer_protein"/>
</dbReference>
<keyword evidence="2" id="KW-0812">Transmembrane</keyword>
<reference evidence="3 5" key="1">
    <citation type="submission" date="2015-05" db="EMBL/GenBank/DDBJ databases">
        <title>Genome assembly of Archangium gephyra DSM 2261.</title>
        <authorList>
            <person name="Sharma G."/>
            <person name="Subramanian S."/>
        </authorList>
    </citation>
    <scope>NUCLEOTIDE SEQUENCE [LARGE SCALE GENOMIC DNA]</scope>
    <source>
        <strain evidence="3 5">DSM 2261</strain>
    </source>
</reference>
<dbReference type="PANTHER" id="PTHR34856">
    <property type="entry name" value="PROTEIN NRFD"/>
    <property type="match status" value="1"/>
</dbReference>
<sequence length="401" mass="42267">MGDIRPEDLEKRRDGRNIDSRLGELSGEGAQQRVKDTDEANPSRALLRTRPSHSGVDAESPSYYGQPALKEPVWIWSIPLYFYVGGASGAASLLGAVAEAVGGEGLRKLGHRCRWVGAAGDIVSSGLLIHDLGRPERFLNMLRVFRPTSPMSVGSWVLVGSGAMNTASVLFAGRRGWRGRVGDGAAVAAGLLGLPLAGYTAVLLANTAVPVWQATRKSLPLLFMSSAVAGAGSLLELLPHASHEAKVLHLFSTMGKVGELMAGVAVQHEASGLEVLERPLKQGVSGTLWKAARVCAAASLALGLWPGRRKWMKVAGALLGTAGAIATRFAVFRAGKASAKDPQATFQPQREGMGAAEVTGHTHASDGKPLKFPLPVLREGPRRPERPEAASGAWEPESPVP</sequence>
<dbReference type="Proteomes" id="UP000035579">
    <property type="component" value="Chromosome"/>
</dbReference>
<proteinExistence type="predicted"/>